<evidence type="ECO:0000313" key="1">
    <source>
        <dbReference type="EMBL" id="QCP89573.1"/>
    </source>
</evidence>
<dbReference type="AlphaFoldDB" id="A0A4P8JQN5"/>
<reference evidence="1 2" key="1">
    <citation type="submission" date="2019-04" db="EMBL/GenBank/DDBJ databases">
        <title>Methylomes of two halophilic Archaea, Haloarcula marismortui and Haloferax mediterranei.</title>
        <authorList>
            <person name="DasSarma S."/>
            <person name="DasSarma P."/>
            <person name="DasSarma S."/>
            <person name="Fomenkov A."/>
            <person name="Vincze T."/>
            <person name="Anton B.P."/>
            <person name="Roberts R.J."/>
        </authorList>
    </citation>
    <scope>NUCLEOTIDE SEQUENCE [LARGE SCALE GENOMIC DNA]</scope>
    <source>
        <strain evidence="1 2">ATCC 43049</strain>
        <plasmid evidence="2">phma155</plasmid>
    </source>
</reference>
<keyword evidence="1" id="KW-0614">Plasmid</keyword>
<dbReference type="SUPFAM" id="SSF46785">
    <property type="entry name" value="Winged helix' DNA-binding domain"/>
    <property type="match status" value="1"/>
</dbReference>
<geneLocation type="plasmid" evidence="2">
    <name>phma155</name>
</geneLocation>
<accession>A0A4P8JQN5</accession>
<dbReference type="InterPro" id="IPR036390">
    <property type="entry name" value="WH_DNA-bd_sf"/>
</dbReference>
<organism evidence="1 2">
    <name type="scientific">Haloarcula marismortui (strain ATCC 43049 / DSM 3752 / JCM 8966 / VKM B-1809)</name>
    <name type="common">Halobacterium marismortui</name>
    <dbReference type="NCBI Taxonomy" id="272569"/>
    <lineage>
        <taxon>Archaea</taxon>
        <taxon>Methanobacteriati</taxon>
        <taxon>Methanobacteriota</taxon>
        <taxon>Stenosarchaea group</taxon>
        <taxon>Halobacteria</taxon>
        <taxon>Halobacteriales</taxon>
        <taxon>Haloarculaceae</taxon>
        <taxon>Haloarcula</taxon>
    </lineage>
</organism>
<evidence type="ECO:0000313" key="2">
    <source>
        <dbReference type="Proteomes" id="UP000298722"/>
    </source>
</evidence>
<gene>
    <name evidence="1" type="ORF">E6P14_01190</name>
</gene>
<sequence>MSTSDQPPSDLDSVRERLNVVTQETRFALLQDILGHPSELPTLKELDYVNPSKSQTTIRQHLQQLVDAGIVEEILLPEDRRQNDLPYKFYGISESGRQFLEDHKLLRAQDTLREIYDRVEKTDDIKRYETAPRPER</sequence>
<dbReference type="InterPro" id="IPR036388">
    <property type="entry name" value="WH-like_DNA-bd_sf"/>
</dbReference>
<name>A0A4P8JQN5_HALMA</name>
<dbReference type="RefSeq" id="WP_049938507.1">
    <property type="nucleotide sequence ID" value="NC_006394.1"/>
</dbReference>
<dbReference type="Gene3D" id="1.10.10.10">
    <property type="entry name" value="Winged helix-like DNA-binding domain superfamily/Winged helix DNA-binding domain"/>
    <property type="match status" value="1"/>
</dbReference>
<protein>
    <submittedName>
        <fullName evidence="1">ArsR family transcriptional regulator</fullName>
    </submittedName>
</protein>
<dbReference type="EMBL" id="CP039134">
    <property type="protein sequence ID" value="QCP89573.1"/>
    <property type="molecule type" value="Genomic_DNA"/>
</dbReference>
<dbReference type="Proteomes" id="UP000298722">
    <property type="component" value="Plasmid pHMA155"/>
</dbReference>
<proteinExistence type="predicted"/>
<dbReference type="GeneID" id="40150727"/>
<dbReference type="Pfam" id="PF12840">
    <property type="entry name" value="HTH_20"/>
    <property type="match status" value="1"/>
</dbReference>